<accession>A0A2N8NYE7</accession>
<organism evidence="3 4">
    <name type="scientific">Streptomyces eurocidicus</name>
    <name type="common">Streptoverticillium eurocidicus</name>
    <dbReference type="NCBI Taxonomy" id="66423"/>
    <lineage>
        <taxon>Bacteria</taxon>
        <taxon>Bacillati</taxon>
        <taxon>Actinomycetota</taxon>
        <taxon>Actinomycetes</taxon>
        <taxon>Kitasatosporales</taxon>
        <taxon>Streptomycetaceae</taxon>
        <taxon>Streptomyces</taxon>
    </lineage>
</organism>
<dbReference type="AlphaFoldDB" id="A0A2N8NYE7"/>
<dbReference type="Proteomes" id="UP000528608">
    <property type="component" value="Unassembled WGS sequence"/>
</dbReference>
<dbReference type="Proteomes" id="UP000235945">
    <property type="component" value="Unassembled WGS sequence"/>
</dbReference>
<keyword evidence="4" id="KW-1185">Reference proteome</keyword>
<dbReference type="EMBL" id="LGUI01000003">
    <property type="protein sequence ID" value="PNE33792.1"/>
    <property type="molecule type" value="Genomic_DNA"/>
</dbReference>
<protein>
    <submittedName>
        <fullName evidence="3">Uncharacterized protein</fullName>
    </submittedName>
</protein>
<sequence length="339" mass="35750">MQTPPTPARARRRWIPVLGLMFLSPVAAEYLIGYGDTIGRPKELLAGLLILGPLYGTVAVLIREAVRRTGRGWPSMLLLGLAFGLVQAGLIDQSLFNDDYRDVPDWQETLRPTFVPGLGIGVSMALNFLVGHMVWSFCAPIAVIEACTPRLADRPWLGRTGLIVLPLLYLAAAALIHQDHLRTEHFNAAPAQIAGTAAAVLALCATAFALPRRRPAAAPGTAGTRAPAPWAVACCAAVALAVHQNVPPTWPGAAADAALLTALGALLPRWSKRAGWGRKHVLAAGGAALMVNALLSFAVEPLGHPSAAAKFATNTAITLGVLALLGWAHRSLRHPATTH</sequence>
<feature type="transmembrane region" description="Helical" evidence="1">
    <location>
        <begin position="280"/>
        <end position="299"/>
    </location>
</feature>
<dbReference type="RefSeq" id="WP_146045512.1">
    <property type="nucleotide sequence ID" value="NZ_JACHJF010000009.1"/>
</dbReference>
<proteinExistence type="predicted"/>
<keyword evidence="1" id="KW-0472">Membrane</keyword>
<feature type="transmembrane region" description="Helical" evidence="1">
    <location>
        <begin position="44"/>
        <end position="62"/>
    </location>
</feature>
<feature type="transmembrane region" description="Helical" evidence="1">
    <location>
        <begin position="74"/>
        <end position="96"/>
    </location>
</feature>
<evidence type="ECO:0000313" key="3">
    <source>
        <dbReference type="EMBL" id="PNE33792.1"/>
    </source>
</evidence>
<feature type="transmembrane region" description="Helical" evidence="1">
    <location>
        <begin position="156"/>
        <end position="177"/>
    </location>
</feature>
<dbReference type="EMBL" id="JACHJF010000009">
    <property type="protein sequence ID" value="MBB5119932.1"/>
    <property type="molecule type" value="Genomic_DNA"/>
</dbReference>
<gene>
    <name evidence="3" type="ORF">AF335_13375</name>
    <name evidence="2" type="ORF">FHS36_003366</name>
</gene>
<feature type="transmembrane region" description="Helical" evidence="1">
    <location>
        <begin position="189"/>
        <end position="210"/>
    </location>
</feature>
<reference evidence="4" key="2">
    <citation type="submission" date="2015-07" db="EMBL/GenBank/DDBJ databases">
        <authorList>
            <person name="Graham D.E."/>
            <person name="Giannone R.J."/>
            <person name="Gulvik C.A."/>
            <person name="Hettich R.L."/>
            <person name="Klingeman D.M."/>
            <person name="Mahan K.M."/>
            <person name="Parry R.J."/>
            <person name="Spain J.C."/>
        </authorList>
    </citation>
    <scope>NUCLEOTIDE SEQUENCE [LARGE SCALE GENOMIC DNA]</scope>
    <source>
        <strain evidence="4">ATCC 27428</strain>
    </source>
</reference>
<feature type="transmembrane region" description="Helical" evidence="1">
    <location>
        <begin position="116"/>
        <end position="144"/>
    </location>
</feature>
<reference evidence="3" key="1">
    <citation type="submission" date="2015-07" db="EMBL/GenBank/DDBJ databases">
        <authorList>
            <person name="Noorani M."/>
        </authorList>
    </citation>
    <scope>NUCLEOTIDE SEQUENCE [LARGE SCALE GENOMIC DNA]</scope>
    <source>
        <strain evidence="3">ATCC 27428</strain>
    </source>
</reference>
<evidence type="ECO:0000256" key="1">
    <source>
        <dbReference type="SAM" id="Phobius"/>
    </source>
</evidence>
<name>A0A2N8NYE7_STREU</name>
<evidence type="ECO:0000313" key="4">
    <source>
        <dbReference type="Proteomes" id="UP000235945"/>
    </source>
</evidence>
<evidence type="ECO:0000313" key="2">
    <source>
        <dbReference type="EMBL" id="MBB5119932.1"/>
    </source>
</evidence>
<dbReference type="OrthoDB" id="8478704at2"/>
<keyword evidence="1" id="KW-1133">Transmembrane helix</keyword>
<comment type="caution">
    <text evidence="3">The sequence shown here is derived from an EMBL/GenBank/DDBJ whole genome shotgun (WGS) entry which is preliminary data.</text>
</comment>
<reference evidence="2 5" key="3">
    <citation type="submission" date="2020-08" db="EMBL/GenBank/DDBJ databases">
        <title>Genomic Encyclopedia of Type Strains, Phase III (KMG-III): the genomes of soil and plant-associated and newly described type strains.</title>
        <authorList>
            <person name="Whitman W."/>
        </authorList>
    </citation>
    <scope>NUCLEOTIDE SEQUENCE [LARGE SCALE GENOMIC DNA]</scope>
    <source>
        <strain evidence="2 5">CECT 3259</strain>
    </source>
</reference>
<evidence type="ECO:0000313" key="5">
    <source>
        <dbReference type="Proteomes" id="UP000528608"/>
    </source>
</evidence>
<keyword evidence="1" id="KW-0812">Transmembrane</keyword>
<feature type="transmembrane region" description="Helical" evidence="1">
    <location>
        <begin position="311"/>
        <end position="328"/>
    </location>
</feature>